<organism evidence="4 5">
    <name type="scientific">Mycolicibacterium aubagnense</name>
    <dbReference type="NCBI Taxonomy" id="319707"/>
    <lineage>
        <taxon>Bacteria</taxon>
        <taxon>Bacillati</taxon>
        <taxon>Actinomycetota</taxon>
        <taxon>Actinomycetes</taxon>
        <taxon>Mycobacteriales</taxon>
        <taxon>Mycobacteriaceae</taxon>
        <taxon>Mycolicibacterium</taxon>
    </lineage>
</organism>
<evidence type="ECO:0000259" key="3">
    <source>
        <dbReference type="PROSITE" id="PS51186"/>
    </source>
</evidence>
<keyword evidence="1" id="KW-0808">Transferase</keyword>
<dbReference type="Pfam" id="PF00583">
    <property type="entry name" value="Acetyltransf_1"/>
    <property type="match status" value="1"/>
</dbReference>
<dbReference type="InterPro" id="IPR000182">
    <property type="entry name" value="GNAT_dom"/>
</dbReference>
<keyword evidence="5" id="KW-1185">Reference proteome</keyword>
<evidence type="ECO:0000256" key="2">
    <source>
        <dbReference type="ARBA" id="ARBA00023315"/>
    </source>
</evidence>
<name>A0ABN5YLI2_9MYCO</name>
<feature type="domain" description="N-acetyltransferase" evidence="3">
    <location>
        <begin position="18"/>
        <end position="161"/>
    </location>
</feature>
<dbReference type="InterPro" id="IPR016181">
    <property type="entry name" value="Acyl_CoA_acyltransferase"/>
</dbReference>
<proteinExistence type="predicted"/>
<evidence type="ECO:0000256" key="1">
    <source>
        <dbReference type="ARBA" id="ARBA00022679"/>
    </source>
</evidence>
<dbReference type="RefSeq" id="WP_138230543.1">
    <property type="nucleotide sequence ID" value="NZ_AP022577.1"/>
</dbReference>
<gene>
    <name evidence="4" type="ORF">MAUB_02960</name>
</gene>
<sequence length="164" mass="17431">MVAEVEFLAVPIDAGDGAALVGAMEAEMAELYADVRGGLDLNAPDMPKAGPAELGPPHGVYLAGYRDGRPVCGGGLKRLPDGACEIKRMYVAPEARAQGLARILLRALEDAARGLGYTVARLDTGSRQPYAQRLYEAEGYRPIPNFNGNPVAHYFGEKRLSGDS</sequence>
<evidence type="ECO:0000313" key="5">
    <source>
        <dbReference type="Proteomes" id="UP000465609"/>
    </source>
</evidence>
<protein>
    <submittedName>
        <fullName evidence="4">N-acetyltransferase</fullName>
    </submittedName>
</protein>
<dbReference type="PANTHER" id="PTHR43877">
    <property type="entry name" value="AMINOALKYLPHOSPHONATE N-ACETYLTRANSFERASE-RELATED-RELATED"/>
    <property type="match status" value="1"/>
</dbReference>
<dbReference type="Gene3D" id="3.40.630.30">
    <property type="match status" value="1"/>
</dbReference>
<dbReference type="Proteomes" id="UP000465609">
    <property type="component" value="Chromosome"/>
</dbReference>
<evidence type="ECO:0000313" key="4">
    <source>
        <dbReference type="EMBL" id="BBX82423.1"/>
    </source>
</evidence>
<reference evidence="4 5" key="1">
    <citation type="journal article" date="2019" name="Emerg. Microbes Infect.">
        <title>Comprehensive subspecies identification of 175 nontuberculous mycobacteria species based on 7547 genomic profiles.</title>
        <authorList>
            <person name="Matsumoto Y."/>
            <person name="Kinjo T."/>
            <person name="Motooka D."/>
            <person name="Nabeya D."/>
            <person name="Jung N."/>
            <person name="Uechi K."/>
            <person name="Horii T."/>
            <person name="Iida T."/>
            <person name="Fujita J."/>
            <person name="Nakamura S."/>
        </authorList>
    </citation>
    <scope>NUCLEOTIDE SEQUENCE [LARGE SCALE GENOMIC DNA]</scope>
    <source>
        <strain evidence="4 5">JCM 15296</strain>
    </source>
</reference>
<dbReference type="PROSITE" id="PS51186">
    <property type="entry name" value="GNAT"/>
    <property type="match status" value="1"/>
</dbReference>
<dbReference type="EMBL" id="AP022577">
    <property type="protein sequence ID" value="BBX82423.1"/>
    <property type="molecule type" value="Genomic_DNA"/>
</dbReference>
<dbReference type="SUPFAM" id="SSF55729">
    <property type="entry name" value="Acyl-CoA N-acyltransferases (Nat)"/>
    <property type="match status" value="1"/>
</dbReference>
<dbReference type="PANTHER" id="PTHR43877:SF2">
    <property type="entry name" value="AMINOALKYLPHOSPHONATE N-ACETYLTRANSFERASE-RELATED"/>
    <property type="match status" value="1"/>
</dbReference>
<accession>A0ABN5YLI2</accession>
<dbReference type="InterPro" id="IPR050832">
    <property type="entry name" value="Bact_Acetyltransf"/>
</dbReference>
<keyword evidence="2" id="KW-0012">Acyltransferase</keyword>
<dbReference type="CDD" id="cd04301">
    <property type="entry name" value="NAT_SF"/>
    <property type="match status" value="1"/>
</dbReference>